<dbReference type="Gene3D" id="2.40.128.30">
    <property type="entry name" value="Avidin-like"/>
    <property type="match status" value="1"/>
</dbReference>
<accession>A0A7U7EQ85</accession>
<sequence>MSAEGIWKNEYGSIMMLSGKGHVLSGIYQSSTSMVGTYEVRGVRVGRRATESYGQPLALAISWHSMDDANANPSWHWCSGLSGQLSVRDGVEVLVLSHSLVAPNRFPGLVEDGTYIDRMTYRRLGGAERIPLPVRVAGAPDNPLAGVWEAPDGTSLALEVGASLDNRLGYVSGTLHAASELEVSGFTDLHAVGNGLSRQAVTLTAVATSERRAISLSGTLDLEKGTLALLDLSSEPTPPHQHFGQTRISSSVYRRRLAS</sequence>
<organism evidence="1 2">
    <name type="scientific">Zestomonas carbonaria</name>
    <dbReference type="NCBI Taxonomy" id="2762745"/>
    <lineage>
        <taxon>Bacteria</taxon>
        <taxon>Pseudomonadati</taxon>
        <taxon>Pseudomonadota</taxon>
        <taxon>Gammaproteobacteria</taxon>
        <taxon>Pseudomonadales</taxon>
        <taxon>Pseudomonadaceae</taxon>
        <taxon>Zestomonas</taxon>
    </lineage>
</organism>
<reference evidence="1 2" key="1">
    <citation type="submission" date="2020-08" db="EMBL/GenBank/DDBJ databases">
        <authorList>
            <person name="Criscuolo A."/>
        </authorList>
    </citation>
    <scope>NUCLEOTIDE SEQUENCE [LARGE SCALE GENOMIC DNA]</scope>
    <source>
        <strain evidence="1">CIP111764</strain>
    </source>
</reference>
<evidence type="ECO:0000313" key="2">
    <source>
        <dbReference type="Proteomes" id="UP000583387"/>
    </source>
</evidence>
<dbReference type="InterPro" id="IPR036896">
    <property type="entry name" value="Avidin-like_sf"/>
</dbReference>
<proteinExistence type="predicted"/>
<dbReference type="RefSeq" id="WP_187671984.1">
    <property type="nucleotide sequence ID" value="NZ_CAJFCI010000058.1"/>
</dbReference>
<dbReference type="Proteomes" id="UP000583387">
    <property type="component" value="Unassembled WGS sequence"/>
</dbReference>
<name>A0A7U7EQ85_9GAMM</name>
<comment type="caution">
    <text evidence="1">The sequence shown here is derived from an EMBL/GenBank/DDBJ whole genome shotgun (WGS) entry which is preliminary data.</text>
</comment>
<keyword evidence="2" id="KW-1185">Reference proteome</keyword>
<gene>
    <name evidence="1" type="ORF">PSEWESI4_02959</name>
</gene>
<evidence type="ECO:0000313" key="1">
    <source>
        <dbReference type="EMBL" id="CAD5108667.1"/>
    </source>
</evidence>
<dbReference type="AlphaFoldDB" id="A0A7U7EQ85"/>
<protein>
    <submittedName>
        <fullName evidence="1">Uncharacterized protein</fullName>
    </submittedName>
</protein>
<dbReference type="SUPFAM" id="SSF50876">
    <property type="entry name" value="Avidin/streptavidin"/>
    <property type="match status" value="1"/>
</dbReference>
<dbReference type="EMBL" id="CAJFCI010000058">
    <property type="protein sequence ID" value="CAD5108667.1"/>
    <property type="molecule type" value="Genomic_DNA"/>
</dbReference>